<dbReference type="RefSeq" id="WP_286292964.1">
    <property type="nucleotide sequence ID" value="NZ_AP024718.1"/>
</dbReference>
<sequence>MSDQRHDPRLPLPGLQVEVHRSGWKPASAQQWCRLEDLSPNGMAFVAHHDDLKPTARVGFRLRVSGCEVEGRAVICYRRQQAAGLWRYGAMFLSVTPEVEELLREAEQDPAEVKAAARSMAEEMVLAGCRDAGERELLRRQWLLREAVDAWLGRLAELNHRLPAQVLVDRQGAVRIDGPEPLTIAAVPGRSGYASAQGQYFATVFDVLEYLRQTLGKQV</sequence>
<feature type="domain" description="PilZ" evidence="1">
    <location>
        <begin position="4"/>
        <end position="105"/>
    </location>
</feature>
<dbReference type="Gene3D" id="2.40.10.220">
    <property type="entry name" value="predicted glycosyltransferase like domains"/>
    <property type="match status" value="1"/>
</dbReference>
<gene>
    <name evidence="2" type="ORF">MIN45_P0315</name>
</gene>
<evidence type="ECO:0000313" key="3">
    <source>
        <dbReference type="Proteomes" id="UP001321450"/>
    </source>
</evidence>
<proteinExistence type="predicted"/>
<protein>
    <recommendedName>
        <fullName evidence="1">PilZ domain-containing protein</fullName>
    </recommendedName>
</protein>
<dbReference type="Proteomes" id="UP001321450">
    <property type="component" value="Chromosome"/>
</dbReference>
<dbReference type="KEGG" id="meiy:MIN45_P0315"/>
<dbReference type="EMBL" id="AP024718">
    <property type="protein sequence ID" value="BCX87948.1"/>
    <property type="molecule type" value="Genomic_DNA"/>
</dbReference>
<evidence type="ECO:0000259" key="1">
    <source>
        <dbReference type="Pfam" id="PF07238"/>
    </source>
</evidence>
<dbReference type="GO" id="GO:0035438">
    <property type="term" value="F:cyclic-di-GMP binding"/>
    <property type="evidence" value="ECO:0007669"/>
    <property type="project" value="InterPro"/>
</dbReference>
<accession>A0AAU9CNU4</accession>
<dbReference type="AlphaFoldDB" id="A0AAU9CNU4"/>
<dbReference type="Pfam" id="PF07238">
    <property type="entry name" value="PilZ"/>
    <property type="match status" value="1"/>
</dbReference>
<dbReference type="InterPro" id="IPR009875">
    <property type="entry name" value="PilZ_domain"/>
</dbReference>
<name>A0AAU9CNU4_9GAMM</name>
<organism evidence="2 3">
    <name type="scientific">Methylomarinovum tepidoasis</name>
    <dbReference type="NCBI Taxonomy" id="2840183"/>
    <lineage>
        <taxon>Bacteria</taxon>
        <taxon>Pseudomonadati</taxon>
        <taxon>Pseudomonadota</taxon>
        <taxon>Gammaproteobacteria</taxon>
        <taxon>Methylococcales</taxon>
        <taxon>Methylothermaceae</taxon>
        <taxon>Methylomarinovum</taxon>
    </lineage>
</organism>
<keyword evidence="3" id="KW-1185">Reference proteome</keyword>
<evidence type="ECO:0000313" key="2">
    <source>
        <dbReference type="EMBL" id="BCX87948.1"/>
    </source>
</evidence>
<reference evidence="3" key="1">
    <citation type="journal article" date="2024" name="Int. J. Syst. Evol. Microbiol.">
        <title>Methylomarinovum tepidoasis sp. nov., a moderately thermophilic methanotroph of the family Methylothermaceae isolated from a deep-sea hydrothermal field.</title>
        <authorList>
            <person name="Hirayama H."/>
            <person name="Takaki Y."/>
            <person name="Abe M."/>
            <person name="Miyazaki M."/>
            <person name="Uematsu K."/>
            <person name="Matsui Y."/>
            <person name="Takai K."/>
        </authorList>
    </citation>
    <scope>NUCLEOTIDE SEQUENCE [LARGE SCALE GENOMIC DNA]</scope>
    <source>
        <strain evidence="3">IN45</strain>
    </source>
</reference>